<feature type="compositionally biased region" description="Polar residues" evidence="5">
    <location>
        <begin position="51"/>
        <end position="71"/>
    </location>
</feature>
<dbReference type="AlphaFoldDB" id="A0A1G4K178"/>
<evidence type="ECO:0000256" key="2">
    <source>
        <dbReference type="ARBA" id="ARBA00022490"/>
    </source>
</evidence>
<proteinExistence type="predicted"/>
<sequence>MPKLEEIDDYDDIDNLDMDLAEIDPNMTSLVAPRIVPEIKRSQDEEPPLFPTNNNPVPKSNQTASGQPQVVSFTEEQKQQLKKFQILYPCYFDKNRSHKQGRRVPAEWAVENPLAQTLADAVSNLKIPCVIEPHKCHPQDFGNPGRIRLFMKDEGQSTEPSLFKNKRMLLKLISKYMQEHPTTLDVLKDVPMEAGAEGYEPRRVPKVKGFVMNDLVPIHSPFSMGHPMVKSIYEAPAPVVAEKPMKVPKNKYKVVRR</sequence>
<dbReference type="PANTHER" id="PTHR17453:SF0">
    <property type="entry name" value="SIGNAL RECOGNITION PARTICLE 19 KDA PROTEIN"/>
    <property type="match status" value="1"/>
</dbReference>
<feature type="region of interest" description="Disordered" evidence="5">
    <location>
        <begin position="37"/>
        <end position="71"/>
    </location>
</feature>
<evidence type="ECO:0000256" key="5">
    <source>
        <dbReference type="SAM" id="MobiDB-lite"/>
    </source>
</evidence>
<dbReference type="EMBL" id="LT598461">
    <property type="protein sequence ID" value="SCU97311.1"/>
    <property type="molecule type" value="Genomic_DNA"/>
</dbReference>
<evidence type="ECO:0000256" key="4">
    <source>
        <dbReference type="ARBA" id="ARBA00023274"/>
    </source>
</evidence>
<dbReference type="GO" id="GO:0006617">
    <property type="term" value="P:SRP-dependent cotranslational protein targeting to membrane, signal sequence recognition"/>
    <property type="evidence" value="ECO:0007669"/>
    <property type="project" value="EnsemblFungi"/>
</dbReference>
<evidence type="ECO:0000256" key="1">
    <source>
        <dbReference type="ARBA" id="ARBA00004496"/>
    </source>
</evidence>
<dbReference type="PANTHER" id="PTHR17453">
    <property type="entry name" value="SIGNAL RECOGNITION PARTICLE 19 KD PROTEIN"/>
    <property type="match status" value="1"/>
</dbReference>
<evidence type="ECO:0000313" key="6">
    <source>
        <dbReference type="EMBL" id="SCU97311.1"/>
    </source>
</evidence>
<dbReference type="Proteomes" id="UP000190274">
    <property type="component" value="Chromosome H"/>
</dbReference>
<evidence type="ECO:0000313" key="7">
    <source>
        <dbReference type="Proteomes" id="UP000190274"/>
    </source>
</evidence>
<dbReference type="Pfam" id="PF01922">
    <property type="entry name" value="SRP19"/>
    <property type="match status" value="1"/>
</dbReference>
<keyword evidence="7" id="KW-1185">Reference proteome</keyword>
<reference evidence="6 7" key="1">
    <citation type="submission" date="2016-03" db="EMBL/GenBank/DDBJ databases">
        <authorList>
            <person name="Devillers H."/>
        </authorList>
    </citation>
    <scope>NUCLEOTIDE SEQUENCE [LARGE SCALE GENOMIC DNA]</scope>
    <source>
        <strain evidence="6">CBS 10888</strain>
    </source>
</reference>
<name>A0A1G4K178_9SACH</name>
<protein>
    <submittedName>
        <fullName evidence="6">LADA_0H05622g1_1</fullName>
    </submittedName>
</protein>
<dbReference type="Gene3D" id="3.30.56.30">
    <property type="entry name" value="Signal recognition particle, SRP19-like subunit"/>
    <property type="match status" value="1"/>
</dbReference>
<dbReference type="FunFam" id="3.30.56.30:FF:000003">
    <property type="entry name" value="Signal recognition particle SEC65 subunit"/>
    <property type="match status" value="1"/>
</dbReference>
<keyword evidence="4" id="KW-0687">Ribonucleoprotein</keyword>
<dbReference type="OrthoDB" id="2190947at2759"/>
<accession>A0A1G4K178</accession>
<organism evidence="6 7">
    <name type="scientific">Lachancea dasiensis</name>
    <dbReference type="NCBI Taxonomy" id="1072105"/>
    <lineage>
        <taxon>Eukaryota</taxon>
        <taxon>Fungi</taxon>
        <taxon>Dikarya</taxon>
        <taxon>Ascomycota</taxon>
        <taxon>Saccharomycotina</taxon>
        <taxon>Saccharomycetes</taxon>
        <taxon>Saccharomycetales</taxon>
        <taxon>Saccharomycetaceae</taxon>
        <taxon>Lachancea</taxon>
    </lineage>
</organism>
<dbReference type="SUPFAM" id="SSF69695">
    <property type="entry name" value="SRP19"/>
    <property type="match status" value="1"/>
</dbReference>
<evidence type="ECO:0000256" key="3">
    <source>
        <dbReference type="ARBA" id="ARBA00023135"/>
    </source>
</evidence>
<dbReference type="GO" id="GO:0008312">
    <property type="term" value="F:7S RNA binding"/>
    <property type="evidence" value="ECO:0007669"/>
    <property type="project" value="EnsemblFungi"/>
</dbReference>
<keyword evidence="3" id="KW-0733">Signal recognition particle</keyword>
<dbReference type="InterPro" id="IPR002778">
    <property type="entry name" value="Signal_recog_particle_SRP19"/>
</dbReference>
<dbReference type="InterPro" id="IPR036521">
    <property type="entry name" value="SRP19-like_sf"/>
</dbReference>
<dbReference type="GO" id="GO:0005786">
    <property type="term" value="C:signal recognition particle, endoplasmic reticulum targeting"/>
    <property type="evidence" value="ECO:0007669"/>
    <property type="project" value="UniProtKB-KW"/>
</dbReference>
<keyword evidence="2" id="KW-0963">Cytoplasm</keyword>
<dbReference type="STRING" id="1266660.A0A1G4K178"/>
<comment type="subcellular location">
    <subcellularLocation>
        <location evidence="1">Cytoplasm</location>
    </subcellularLocation>
</comment>
<gene>
    <name evidence="6" type="ORF">LADA_0H05622G</name>
</gene>